<gene>
    <name evidence="3" type="ORF">ALQ94_101271</name>
</gene>
<evidence type="ECO:0000256" key="1">
    <source>
        <dbReference type="SAM" id="MobiDB-lite"/>
    </source>
</evidence>
<keyword evidence="2" id="KW-0812">Transmembrane</keyword>
<keyword evidence="2" id="KW-1133">Transmembrane helix</keyword>
<evidence type="ECO:0000256" key="2">
    <source>
        <dbReference type="SAM" id="Phobius"/>
    </source>
</evidence>
<protein>
    <submittedName>
        <fullName evidence="3">Uncharacterized protein</fullName>
    </submittedName>
</protein>
<proteinExistence type="predicted"/>
<evidence type="ECO:0000313" key="4">
    <source>
        <dbReference type="Proteomes" id="UP000277952"/>
    </source>
</evidence>
<evidence type="ECO:0000313" key="3">
    <source>
        <dbReference type="EMBL" id="RML54089.1"/>
    </source>
</evidence>
<name>A0A3M2WRD2_PSEA0</name>
<comment type="caution">
    <text evidence="3">The sequence shown here is derived from an EMBL/GenBank/DDBJ whole genome shotgun (WGS) entry which is preliminary data.</text>
</comment>
<feature type="transmembrane region" description="Helical" evidence="2">
    <location>
        <begin position="49"/>
        <end position="70"/>
    </location>
</feature>
<accession>A0A3M2WRD2</accession>
<feature type="region of interest" description="Disordered" evidence="1">
    <location>
        <begin position="71"/>
        <end position="90"/>
    </location>
</feature>
<dbReference type="EMBL" id="RBNS01000142">
    <property type="protein sequence ID" value="RML54089.1"/>
    <property type="molecule type" value="Genomic_DNA"/>
</dbReference>
<sequence>MRNRMLCKGHACIQGAQRTATDALNPFAWQALNCHSQPIKVPRMKKTKLLNRAICIAFFPLAALAGNAFADSGSASAGTGSSQSAADQRAAMEAAAEAAKRCGFVFGQGHVCD</sequence>
<dbReference type="AlphaFoldDB" id="A0A3M2WRD2"/>
<keyword evidence="2" id="KW-0472">Membrane</keyword>
<organism evidence="3 4">
    <name type="scientific">Pseudomonas amygdali pv. morsprunorum</name>
    <dbReference type="NCBI Taxonomy" id="129138"/>
    <lineage>
        <taxon>Bacteria</taxon>
        <taxon>Pseudomonadati</taxon>
        <taxon>Pseudomonadota</taxon>
        <taxon>Gammaproteobacteria</taxon>
        <taxon>Pseudomonadales</taxon>
        <taxon>Pseudomonadaceae</taxon>
        <taxon>Pseudomonas</taxon>
        <taxon>Pseudomonas amygdali</taxon>
    </lineage>
</organism>
<dbReference type="Proteomes" id="UP000277952">
    <property type="component" value="Unassembled WGS sequence"/>
</dbReference>
<reference evidence="3 4" key="1">
    <citation type="submission" date="2018-08" db="EMBL/GenBank/DDBJ databases">
        <title>Recombination of ecologically and evolutionarily significant loci maintains genetic cohesion in the Pseudomonas syringae species complex.</title>
        <authorList>
            <person name="Dillon M."/>
            <person name="Thakur S."/>
            <person name="Almeida R.N.D."/>
            <person name="Weir B.S."/>
            <person name="Guttman D.S."/>
        </authorList>
    </citation>
    <scope>NUCLEOTIDE SEQUENCE [LARGE SCALE GENOMIC DNA]</scope>
    <source>
        <strain evidence="3 4">19322</strain>
    </source>
</reference>